<dbReference type="Proteomes" id="UP000224974">
    <property type="component" value="Unassembled WGS sequence"/>
</dbReference>
<evidence type="ECO:0000313" key="1">
    <source>
        <dbReference type="EMBL" id="PHI30078.1"/>
    </source>
</evidence>
<evidence type="ECO:0000313" key="3">
    <source>
        <dbReference type="Proteomes" id="UP000224974"/>
    </source>
</evidence>
<name>A0A2C6DIF7_9GAMM</name>
<proteinExistence type="predicted"/>
<gene>
    <name evidence="1" type="ORF">CRN84_12360</name>
    <name evidence="2" type="ORF">NCTC12282_03533</name>
</gene>
<organism evidence="1 3">
    <name type="scientific">Budvicia aquatica</name>
    <dbReference type="NCBI Taxonomy" id="82979"/>
    <lineage>
        <taxon>Bacteria</taxon>
        <taxon>Pseudomonadati</taxon>
        <taxon>Pseudomonadota</taxon>
        <taxon>Gammaproteobacteria</taxon>
        <taxon>Enterobacterales</taxon>
        <taxon>Budviciaceae</taxon>
        <taxon>Budvicia</taxon>
    </lineage>
</organism>
<dbReference type="Proteomes" id="UP000373449">
    <property type="component" value="Unassembled WGS sequence"/>
</dbReference>
<dbReference type="EMBL" id="PDDX01000001">
    <property type="protein sequence ID" value="PHI30078.1"/>
    <property type="molecule type" value="Genomic_DNA"/>
</dbReference>
<reference evidence="2 4" key="3">
    <citation type="submission" date="2019-03" db="EMBL/GenBank/DDBJ databases">
        <authorList>
            <consortium name="Pathogen Informatics"/>
        </authorList>
    </citation>
    <scope>NUCLEOTIDE SEQUENCE [LARGE SCALE GENOMIC DNA]</scope>
    <source>
        <strain evidence="2 4">NCTC12282</strain>
    </source>
</reference>
<accession>A0A2C6DIF7</accession>
<dbReference type="EMBL" id="CAADJA010000002">
    <property type="protein sequence ID" value="VFS49073.1"/>
    <property type="molecule type" value="Genomic_DNA"/>
</dbReference>
<dbReference type="AlphaFoldDB" id="A0A2C6DIF7"/>
<evidence type="ECO:0000313" key="4">
    <source>
        <dbReference type="Proteomes" id="UP000373449"/>
    </source>
</evidence>
<reference evidence="3" key="2">
    <citation type="submission" date="2017-09" db="EMBL/GenBank/DDBJ databases">
        <title>FDA dAtabase for Regulatory Grade micrObial Sequences (FDA-ARGOS): Supporting development and validation of Infectious Disease Dx tests.</title>
        <authorList>
            <person name="Minogue T."/>
            <person name="Wolcott M."/>
            <person name="Wasieloski L."/>
            <person name="Aguilar W."/>
            <person name="Moore D."/>
            <person name="Tallon L."/>
            <person name="Sadzewicz L."/>
            <person name="Ott S."/>
            <person name="Zhao X."/>
            <person name="Nagaraj S."/>
            <person name="Vavikolanu K."/>
            <person name="Aluvathingal J."/>
            <person name="Nadendla S."/>
            <person name="Sichtig H."/>
        </authorList>
    </citation>
    <scope>NUCLEOTIDE SEQUENCE [LARGE SCALE GENOMIC DNA]</scope>
    <source>
        <strain evidence="3">FDAARGOS_387</strain>
    </source>
</reference>
<protein>
    <submittedName>
        <fullName evidence="2">Transposase and inactivated derivatives</fullName>
    </submittedName>
</protein>
<keyword evidence="3" id="KW-1185">Reference proteome</keyword>
<evidence type="ECO:0000313" key="2">
    <source>
        <dbReference type="EMBL" id="VFS49073.1"/>
    </source>
</evidence>
<reference evidence="1" key="1">
    <citation type="submission" date="2017-09" db="EMBL/GenBank/DDBJ databases">
        <title>FDA dAtabase for Regulatory Grade micrObial Sequences (FDA-ARGOS): Supporting development and validation of Infectious Disease Dx tests.</title>
        <authorList>
            <person name="Minogue T."/>
            <person name="Wolcott M."/>
            <person name="Wasieloski L."/>
            <person name="Aguilar W."/>
            <person name="Moore D."/>
            <person name="Tallon L.J."/>
            <person name="Sadzewicz L."/>
            <person name="Ott S."/>
            <person name="Zhao X."/>
            <person name="Nagaraj S."/>
            <person name="Vavikolanu K."/>
            <person name="Aluvathingal J."/>
            <person name="Nadendla S."/>
            <person name="Sichtig H."/>
        </authorList>
    </citation>
    <scope>NUCLEOTIDE SEQUENCE</scope>
    <source>
        <strain evidence="1">FDAARGOS_387</strain>
    </source>
</reference>
<sequence length="67" mass="7599">MTMMMMTLLKQRQRPACPHCDTLTQIRKHGKARSGLPRYMCLGCRGTFQGRYIYAAYQTDGNARVGG</sequence>